<feature type="binding site" evidence="13">
    <location>
        <position position="109"/>
    </location>
    <ligand>
        <name>D-threo-isocitrate</name>
        <dbReference type="ChEBI" id="CHEBI:15562"/>
    </ligand>
</feature>
<keyword evidence="5" id="KW-0329">Glyoxylate bypass</keyword>
<dbReference type="SMART" id="SM01329">
    <property type="entry name" value="Iso_dh"/>
    <property type="match status" value="1"/>
</dbReference>
<keyword evidence="9 14" id="KW-0521">NADP</keyword>
<dbReference type="AlphaFoldDB" id="C0QBT8"/>
<dbReference type="HOGENOM" id="CLU_031953_7_1_7"/>
<dbReference type="Gene3D" id="3.40.718.10">
    <property type="entry name" value="Isopropylmalate Dehydrogenase"/>
    <property type="match status" value="1"/>
</dbReference>
<comment type="cofactor">
    <cofactor evidence="1">
        <name>Mn(2+)</name>
        <dbReference type="ChEBI" id="CHEBI:29035"/>
    </cofactor>
</comment>
<dbReference type="Pfam" id="PF00180">
    <property type="entry name" value="Iso_dh"/>
    <property type="match status" value="1"/>
</dbReference>
<feature type="binding site" evidence="13">
    <location>
        <position position="103"/>
    </location>
    <ligand>
        <name>D-threo-isocitrate</name>
        <dbReference type="ChEBI" id="CHEBI:15562"/>
    </ligand>
</feature>
<dbReference type="GO" id="GO:0004450">
    <property type="term" value="F:isocitrate dehydrogenase (NADP+) activity"/>
    <property type="evidence" value="ECO:0007669"/>
    <property type="project" value="UniProtKB-EC"/>
</dbReference>
<keyword evidence="6" id="KW-0816">Tricarboxylic acid cycle</keyword>
<feature type="binding site" evidence="13">
    <location>
        <position position="105"/>
    </location>
    <ligand>
        <name>D-threo-isocitrate</name>
        <dbReference type="ChEBI" id="CHEBI:15562"/>
    </ligand>
</feature>
<dbReference type="GO" id="GO:0051287">
    <property type="term" value="F:NAD binding"/>
    <property type="evidence" value="ECO:0007669"/>
    <property type="project" value="InterPro"/>
</dbReference>
<comment type="similarity">
    <text evidence="2">Belongs to the isocitrate and isopropylmalate dehydrogenases family.</text>
</comment>
<evidence type="ECO:0000256" key="7">
    <source>
        <dbReference type="ARBA" id="ARBA00022723"/>
    </source>
</evidence>
<evidence type="ECO:0000256" key="15">
    <source>
        <dbReference type="PIRSR" id="PIRSR604439-3"/>
    </source>
</evidence>
<evidence type="ECO:0000256" key="8">
    <source>
        <dbReference type="ARBA" id="ARBA00022842"/>
    </source>
</evidence>
<dbReference type="STRING" id="177437.HRM2_18480"/>
<keyword evidence="7" id="KW-0479">Metal-binding</keyword>
<dbReference type="PANTHER" id="PTHR43504">
    <property type="entry name" value="ISOCITRATE DEHYDROGENASE [NADP]"/>
    <property type="match status" value="1"/>
</dbReference>
<protein>
    <recommendedName>
        <fullName evidence="4">isocitrate dehydrogenase (NADP(+))</fullName>
        <ecNumber evidence="4">1.1.1.42</ecNumber>
    </recommendedName>
</protein>
<feature type="site" description="Critical for catalysis" evidence="16">
    <location>
        <position position="150"/>
    </location>
</feature>
<feature type="site" description="Critical for catalysis" evidence="16">
    <location>
        <position position="217"/>
    </location>
</feature>
<dbReference type="EMBL" id="CP001087">
    <property type="protein sequence ID" value="ACN14950.1"/>
    <property type="molecule type" value="Genomic_DNA"/>
</dbReference>
<dbReference type="InterPro" id="IPR019818">
    <property type="entry name" value="IsoCit/isopropylmalate_DH_CS"/>
</dbReference>
<sequence>MSNIISMNDDLVLDVPDCVEIPFIEGDGIGPDIWQAAQPVFDTAVQQAYNGQKKIQWLNIPAGAKGFNKTGEWLSDDALEIIEAHRVAIKGPLATPVGSGMRSLNVKIRQHLDLYACIRPVRYFSPIQSPVKHPEHVNITVFRENTEDLYAGIEWASGSFEAQKLLKFMKTELDVDVCATAAIGLKPICPEKSKRLVKKAVAYAVDNGLKSVTLMHKGNIMKYTEGGFRQWGYEAAQEYFGDRVVTEDELFKSHNGILPRGKVLIRDRIADMVFAEVLLRPQEFDVIAAPNLNGDYISDALAAQVGGLGIAPGANVGDRCAVFEATHGTAPDLAGKDAANPCSIILSGAMMLDHMGWNRAADLVRRSVAQTLGGGRATGDLASGMEGCKEVSCSEFGRIICETISRIDMP</sequence>
<comment type="catalytic activity">
    <reaction evidence="12">
        <text>D-threo-isocitrate + NADP(+) = 2-oxoglutarate + CO2 + NADPH</text>
        <dbReference type="Rhea" id="RHEA:19629"/>
        <dbReference type="ChEBI" id="CHEBI:15562"/>
        <dbReference type="ChEBI" id="CHEBI:16526"/>
        <dbReference type="ChEBI" id="CHEBI:16810"/>
        <dbReference type="ChEBI" id="CHEBI:57783"/>
        <dbReference type="ChEBI" id="CHEBI:58349"/>
        <dbReference type="EC" id="1.1.1.42"/>
    </reaction>
</comment>
<feature type="modified residue" description="N6-succinyllysine" evidence="17">
    <location>
        <position position="90"/>
    </location>
</feature>
<evidence type="ECO:0000313" key="20">
    <source>
        <dbReference type="Proteomes" id="UP000000442"/>
    </source>
</evidence>
<dbReference type="GO" id="GO:0006097">
    <property type="term" value="P:glyoxylate cycle"/>
    <property type="evidence" value="ECO:0007669"/>
    <property type="project" value="UniProtKB-KW"/>
</dbReference>
<keyword evidence="8 15" id="KW-0460">Magnesium</keyword>
<evidence type="ECO:0000256" key="2">
    <source>
        <dbReference type="ARBA" id="ARBA00007769"/>
    </source>
</evidence>
<comment type="cofactor">
    <cofactor evidence="15">
        <name>Mg(2+)</name>
        <dbReference type="ChEBI" id="CHEBI:18420"/>
    </cofactor>
    <cofactor evidence="15">
        <name>Mn(2+)</name>
        <dbReference type="ChEBI" id="CHEBI:29035"/>
    </cofactor>
    <text evidence="15">Binds 1 Mg(2+) or Mn(2+) ion per subunit.</text>
</comment>
<feature type="binding site" evidence="13">
    <location>
        <position position="143"/>
    </location>
    <ligand>
        <name>D-threo-isocitrate</name>
        <dbReference type="ChEBI" id="CHEBI:15562"/>
    </ligand>
</feature>
<evidence type="ECO:0000256" key="10">
    <source>
        <dbReference type="ARBA" id="ARBA00023002"/>
    </source>
</evidence>
<dbReference type="GO" id="GO:0000287">
    <property type="term" value="F:magnesium ion binding"/>
    <property type="evidence" value="ECO:0007669"/>
    <property type="project" value="InterPro"/>
</dbReference>
<feature type="binding site" evidence="13">
    <location>
        <position position="119"/>
    </location>
    <ligand>
        <name>D-threo-isocitrate</name>
        <dbReference type="ChEBI" id="CHEBI:15562"/>
    </ligand>
</feature>
<feature type="modified residue" description="N6-acetyllysine" evidence="17">
    <location>
        <position position="132"/>
    </location>
</feature>
<evidence type="ECO:0000256" key="5">
    <source>
        <dbReference type="ARBA" id="ARBA00022435"/>
    </source>
</evidence>
<gene>
    <name evidence="19" type="primary">citC</name>
    <name evidence="19" type="ordered locus">HRM2_18480</name>
</gene>
<feature type="modified residue" description="Phosphoserine" evidence="17">
    <location>
        <position position="103"/>
    </location>
</feature>
<evidence type="ECO:0000256" key="4">
    <source>
        <dbReference type="ARBA" id="ARBA00013013"/>
    </source>
</evidence>
<feature type="domain" description="Isopropylmalate dehydrogenase-like" evidence="18">
    <location>
        <begin position="20"/>
        <end position="400"/>
    </location>
</feature>
<feature type="binding site" evidence="15">
    <location>
        <position position="295"/>
    </location>
    <ligand>
        <name>Mg(2+)</name>
        <dbReference type="ChEBI" id="CHEBI:18420"/>
    </ligand>
</feature>
<keyword evidence="10 19" id="KW-0560">Oxidoreductase</keyword>
<dbReference type="RefSeq" id="WP_015903736.1">
    <property type="nucleotide sequence ID" value="NC_012108.1"/>
</dbReference>
<dbReference type="PROSITE" id="PS00470">
    <property type="entry name" value="IDH_IMDH"/>
    <property type="match status" value="1"/>
</dbReference>
<evidence type="ECO:0000259" key="18">
    <source>
        <dbReference type="SMART" id="SM01329"/>
    </source>
</evidence>
<name>C0QBT8_DESAH</name>
<feature type="binding site" evidence="14">
    <location>
        <position position="340"/>
    </location>
    <ligand>
        <name>NADP(+)</name>
        <dbReference type="ChEBI" id="CHEBI:58349"/>
    </ligand>
</feature>
<reference evidence="19 20" key="1">
    <citation type="journal article" date="2009" name="Environ. Microbiol.">
        <title>Genome sequence of Desulfobacterium autotrophicum HRM2, a marine sulfate reducer oxidizing organic carbon completely to carbon dioxide.</title>
        <authorList>
            <person name="Strittmatter A.W."/>
            <person name="Liesegang H."/>
            <person name="Rabus R."/>
            <person name="Decker I."/>
            <person name="Amann J."/>
            <person name="Andres S."/>
            <person name="Henne A."/>
            <person name="Fricke W.F."/>
            <person name="Martinez-Arias R."/>
            <person name="Bartels D."/>
            <person name="Goesmann A."/>
            <person name="Krause L."/>
            <person name="Puehler A."/>
            <person name="Klenk H.P."/>
            <person name="Richter M."/>
            <person name="Schuler M."/>
            <person name="Gloeckner F.O."/>
            <person name="Meyerdierks A."/>
            <person name="Gottschalk G."/>
            <person name="Amann R."/>
        </authorList>
    </citation>
    <scope>NUCLEOTIDE SEQUENCE [LARGE SCALE GENOMIC DNA]</scope>
    <source>
        <strain evidence="20">ATCC 43914 / DSM 3382 / HRM2</strain>
    </source>
</reference>
<evidence type="ECO:0000256" key="3">
    <source>
        <dbReference type="ARBA" id="ARBA00011738"/>
    </source>
</evidence>
<accession>C0QBT8</accession>
<dbReference type="eggNOG" id="COG0538">
    <property type="taxonomic scope" value="Bacteria"/>
</dbReference>
<evidence type="ECO:0000256" key="9">
    <source>
        <dbReference type="ARBA" id="ARBA00022857"/>
    </source>
</evidence>
<dbReference type="EC" id="1.1.1.42" evidence="4"/>
<evidence type="ECO:0000256" key="14">
    <source>
        <dbReference type="PIRSR" id="PIRSR604439-2"/>
    </source>
</evidence>
<evidence type="ECO:0000313" key="19">
    <source>
        <dbReference type="EMBL" id="ACN14950.1"/>
    </source>
</evidence>
<evidence type="ECO:0000256" key="13">
    <source>
        <dbReference type="PIRSR" id="PIRSR604439-1"/>
    </source>
</evidence>
<dbReference type="SUPFAM" id="SSF53659">
    <property type="entry name" value="Isocitrate/Isopropylmalate dehydrogenase-like"/>
    <property type="match status" value="1"/>
</dbReference>
<dbReference type="NCBIfam" id="NF005425">
    <property type="entry name" value="PRK07006.1"/>
    <property type="match status" value="1"/>
</dbReference>
<keyword evidence="20" id="KW-1185">Reference proteome</keyword>
<dbReference type="InterPro" id="IPR024084">
    <property type="entry name" value="IsoPropMal-DH-like_dom"/>
</dbReference>
<keyword evidence="11 15" id="KW-0464">Manganese</keyword>
<dbReference type="OrthoDB" id="9806254at2"/>
<evidence type="ECO:0000256" key="17">
    <source>
        <dbReference type="PIRSR" id="PIRSR604439-5"/>
    </source>
</evidence>
<comment type="subunit">
    <text evidence="3">Homodimer.</text>
</comment>
<evidence type="ECO:0000256" key="12">
    <source>
        <dbReference type="ARBA" id="ARBA00023554"/>
    </source>
</evidence>
<proteinExistence type="inferred from homology"/>
<dbReference type="KEGG" id="dat:HRM2_18480"/>
<evidence type="ECO:0000256" key="16">
    <source>
        <dbReference type="PIRSR" id="PIRSR604439-4"/>
    </source>
</evidence>
<dbReference type="InterPro" id="IPR004439">
    <property type="entry name" value="Isocitrate_DH_NADP_dimer_prok"/>
</dbReference>
<evidence type="ECO:0000256" key="6">
    <source>
        <dbReference type="ARBA" id="ARBA00022532"/>
    </source>
</evidence>
<evidence type="ECO:0000256" key="1">
    <source>
        <dbReference type="ARBA" id="ARBA00001936"/>
    </source>
</evidence>
<dbReference type="Proteomes" id="UP000000442">
    <property type="component" value="Chromosome"/>
</dbReference>
<dbReference type="PANTHER" id="PTHR43504:SF1">
    <property type="entry name" value="ISOCITRATE DEHYDROGENASE [NADP]"/>
    <property type="match status" value="1"/>
</dbReference>
<dbReference type="GO" id="GO:0006099">
    <property type="term" value="P:tricarboxylic acid cycle"/>
    <property type="evidence" value="ECO:0007669"/>
    <property type="project" value="UniProtKB-KW"/>
</dbReference>
<evidence type="ECO:0000256" key="11">
    <source>
        <dbReference type="ARBA" id="ARBA00023211"/>
    </source>
</evidence>
<organism evidence="19 20">
    <name type="scientific">Desulforapulum autotrophicum (strain ATCC 43914 / DSM 3382 / VKM B-1955 / HRM2)</name>
    <name type="common">Desulfobacterium autotrophicum</name>
    <dbReference type="NCBI Taxonomy" id="177437"/>
    <lineage>
        <taxon>Bacteria</taxon>
        <taxon>Pseudomonadati</taxon>
        <taxon>Thermodesulfobacteriota</taxon>
        <taxon>Desulfobacteria</taxon>
        <taxon>Desulfobacterales</taxon>
        <taxon>Desulfobacteraceae</taxon>
        <taxon>Desulforapulum</taxon>
    </lineage>
</organism>